<evidence type="ECO:0000256" key="1">
    <source>
        <dbReference type="ARBA" id="ARBA00004442"/>
    </source>
</evidence>
<feature type="domain" description="TonB-dependent receptor plug" evidence="5">
    <location>
        <begin position="62"/>
        <end position="164"/>
    </location>
</feature>
<keyword evidence="6" id="KW-0675">Receptor</keyword>
<keyword evidence="3" id="KW-0998">Cell outer membrane</keyword>
<dbReference type="InterPro" id="IPR010104">
    <property type="entry name" value="TonB_rcpt_bac"/>
</dbReference>
<organism evidence="6 7">
    <name type="scientific">Iodidimonas muriae</name>
    <dbReference type="NCBI Taxonomy" id="261467"/>
    <lineage>
        <taxon>Bacteria</taxon>
        <taxon>Pseudomonadati</taxon>
        <taxon>Pseudomonadota</taxon>
        <taxon>Alphaproteobacteria</taxon>
        <taxon>Iodidimonadales</taxon>
        <taxon>Iodidimonadaceae</taxon>
        <taxon>Iodidimonas</taxon>
    </lineage>
</organism>
<feature type="chain" id="PRO_5046220315" evidence="4">
    <location>
        <begin position="27"/>
        <end position="929"/>
    </location>
</feature>
<evidence type="ECO:0000259" key="5">
    <source>
        <dbReference type="Pfam" id="PF07715"/>
    </source>
</evidence>
<comment type="subcellular location">
    <subcellularLocation>
        <location evidence="1">Cell outer membrane</location>
    </subcellularLocation>
</comment>
<dbReference type="Proteomes" id="UP000602381">
    <property type="component" value="Unassembled WGS sequence"/>
</dbReference>
<protein>
    <submittedName>
        <fullName evidence="6">TonB-dependent receptor</fullName>
    </submittedName>
</protein>
<gene>
    <name evidence="6" type="primary">malA</name>
    <name evidence="6" type="ORF">GCM10007972_03210</name>
</gene>
<evidence type="ECO:0000313" key="6">
    <source>
        <dbReference type="EMBL" id="GGO05645.1"/>
    </source>
</evidence>
<evidence type="ECO:0000313" key="7">
    <source>
        <dbReference type="Proteomes" id="UP000602381"/>
    </source>
</evidence>
<dbReference type="EMBL" id="BMOV01000001">
    <property type="protein sequence ID" value="GGO05645.1"/>
    <property type="molecule type" value="Genomic_DNA"/>
</dbReference>
<reference evidence="7" key="1">
    <citation type="journal article" date="2019" name="Int. J. Syst. Evol. Microbiol.">
        <title>The Global Catalogue of Microorganisms (GCM) 10K type strain sequencing project: providing services to taxonomists for standard genome sequencing and annotation.</title>
        <authorList>
            <consortium name="The Broad Institute Genomics Platform"/>
            <consortium name="The Broad Institute Genome Sequencing Center for Infectious Disease"/>
            <person name="Wu L."/>
            <person name="Ma J."/>
        </authorList>
    </citation>
    <scope>NUCLEOTIDE SEQUENCE [LARGE SCALE GENOMIC DNA]</scope>
    <source>
        <strain evidence="7">JCM 17843</strain>
    </source>
</reference>
<dbReference type="Pfam" id="PF07715">
    <property type="entry name" value="Plug"/>
    <property type="match status" value="1"/>
</dbReference>
<dbReference type="CDD" id="cd01347">
    <property type="entry name" value="ligand_gated_channel"/>
    <property type="match status" value="1"/>
</dbReference>
<accession>A0ABQ2L748</accession>
<dbReference type="SUPFAM" id="SSF56935">
    <property type="entry name" value="Porins"/>
    <property type="match status" value="1"/>
</dbReference>
<evidence type="ECO:0000256" key="3">
    <source>
        <dbReference type="ARBA" id="ARBA00023237"/>
    </source>
</evidence>
<dbReference type="InterPro" id="IPR036942">
    <property type="entry name" value="Beta-barrel_TonB_sf"/>
</dbReference>
<dbReference type="Gene3D" id="2.40.170.20">
    <property type="entry name" value="TonB-dependent receptor, beta-barrel domain"/>
    <property type="match status" value="1"/>
</dbReference>
<dbReference type="NCBIfam" id="TIGR01782">
    <property type="entry name" value="TonB-Xanth-Caul"/>
    <property type="match status" value="1"/>
</dbReference>
<dbReference type="PANTHER" id="PTHR40980">
    <property type="entry name" value="PLUG DOMAIN-CONTAINING PROTEIN"/>
    <property type="match status" value="1"/>
</dbReference>
<feature type="signal peptide" evidence="4">
    <location>
        <begin position="1"/>
        <end position="26"/>
    </location>
</feature>
<comment type="caution">
    <text evidence="6">The sequence shown here is derived from an EMBL/GenBank/DDBJ whole genome shotgun (WGS) entry which is preliminary data.</text>
</comment>
<dbReference type="InterPro" id="IPR012910">
    <property type="entry name" value="Plug_dom"/>
</dbReference>
<proteinExistence type="predicted"/>
<sequence>MKISSRTMLLLGTSSVLAMLHFTAHAQTQDTELSSDPDDPQLEEIVVKGFRSSIENSIAAKKGSSSIVEAISAEDIGKLPDVSIAESLARLPGLTTQRVDGRGQVLSIRGLGPDFSTALLNGREQVSTGDNRGVEFDQYPSELLSAAVVYKTPDSTLIGQGLTGTVDLRTIRPLQVKERILSVSARYEFNEDSALNSDQPGSGYRASAIYADTFLDKTLGIALGIAHQSTPTQSERFNAWGFPNIEGDLDVNGTAPFVLGGAKPFAQSNDLNRFGVIGTIEYEPSDTFSTSFDFNYSHFDETQSLRGIEFPLYWSAAQLQPGFTEVDGLITEGTFTDVKGVMRNDFNDRNADLFGAGWNTKVHLSDVWSIETDISYSRADRKDFLLESYTGTGPAGEGALDTLDFAIQDNGVVKFDTVLDYSDPSQFLITDPQGWGGGAQPNPLTQAGFINAPDTEDELTHLRFSTERLSAIGPIAAIEVGVDLSRRDKERNITQQFLVPQGGASAIPVPTEALLDKGTDLSFIGIDGHLSLDPLFLLNNGFLETVGTSLSSFDVPQDWKAREDVFVGFVKFDVDTEIASIPVTGNFGTQVVYTDQTSTGSRIETADLGAGTSEPRLVPVKEGDKYTRFLPSMNLSFDVGHDAVVRFGAARTLARARMDQLNASLSLSTNDTRFTSTDPNQSFFSASGGNPALKPFIANSVDLSFEKYFSRAGYVAIAAFYKDLQDFVNPNDAFLFDFEGFVDSTIPPELQSSLGTTLGTISGPTNNGSGNIGGIEFTLSVPLDLITTAFDGFGVISSMSWTDSKVTLGDNPDPIPVPGLSKWVVNSTVYYEKYGVNARVSHRYRSKFLGEVSGISATRILRSSKSESIFDAQIGYSFETGALEGLNITFQARNLTDEPFVTFEGDDGRRVIDQQSFGRTYLIGLSYKF</sequence>
<keyword evidence="2" id="KW-0472">Membrane</keyword>
<dbReference type="RefSeq" id="WP_150004790.1">
    <property type="nucleotide sequence ID" value="NZ_BMOV01000001.1"/>
</dbReference>
<dbReference type="InterPro" id="IPR037066">
    <property type="entry name" value="Plug_dom_sf"/>
</dbReference>
<evidence type="ECO:0000256" key="4">
    <source>
        <dbReference type="SAM" id="SignalP"/>
    </source>
</evidence>
<keyword evidence="4" id="KW-0732">Signal</keyword>
<keyword evidence="7" id="KW-1185">Reference proteome</keyword>
<dbReference type="Gene3D" id="2.170.130.10">
    <property type="entry name" value="TonB-dependent receptor, plug domain"/>
    <property type="match status" value="1"/>
</dbReference>
<name>A0ABQ2L748_9PROT</name>
<evidence type="ECO:0000256" key="2">
    <source>
        <dbReference type="ARBA" id="ARBA00023136"/>
    </source>
</evidence>
<dbReference type="PANTHER" id="PTHR40980:SF3">
    <property type="entry name" value="TONB-DEPENDENT RECEPTOR-LIKE BETA-BARREL DOMAIN-CONTAINING PROTEIN"/>
    <property type="match status" value="1"/>
</dbReference>